<dbReference type="Pfam" id="PF00498">
    <property type="entry name" value="FHA"/>
    <property type="match status" value="1"/>
</dbReference>
<reference evidence="4" key="1">
    <citation type="journal article" date="2015" name="PLoS Genet.">
        <title>Genome Sequence and Transcriptome Analyses of Chrysochromulina tobin: Metabolic Tools for Enhanced Algal Fitness in the Prominent Order Prymnesiales (Haptophyceae).</title>
        <authorList>
            <person name="Hovde B.T."/>
            <person name="Deodato C.R."/>
            <person name="Hunsperger H.M."/>
            <person name="Ryken S.A."/>
            <person name="Yost W."/>
            <person name="Jha R.K."/>
            <person name="Patterson J."/>
            <person name="Monnat R.J. Jr."/>
            <person name="Barlow S.B."/>
            <person name="Starkenburg S.R."/>
            <person name="Cattolico R.A."/>
        </authorList>
    </citation>
    <scope>NUCLEOTIDE SEQUENCE</scope>
    <source>
        <strain evidence="4">CCMP291</strain>
    </source>
</reference>
<dbReference type="SUPFAM" id="SSF49879">
    <property type="entry name" value="SMAD/FHA domain"/>
    <property type="match status" value="1"/>
</dbReference>
<name>A0A0M0K6V4_9EUKA</name>
<accession>A0A0M0K6V4</accession>
<comment type="caution">
    <text evidence="3">The sequence shown here is derived from an EMBL/GenBank/DDBJ whole genome shotgun (WGS) entry which is preliminary data.</text>
</comment>
<feature type="compositionally biased region" description="Polar residues" evidence="1">
    <location>
        <begin position="495"/>
        <end position="505"/>
    </location>
</feature>
<proteinExistence type="predicted"/>
<dbReference type="PROSITE" id="PS50006">
    <property type="entry name" value="FHA_DOMAIN"/>
    <property type="match status" value="1"/>
</dbReference>
<organism evidence="3 4">
    <name type="scientific">Chrysochromulina tobinii</name>
    <dbReference type="NCBI Taxonomy" id="1460289"/>
    <lineage>
        <taxon>Eukaryota</taxon>
        <taxon>Haptista</taxon>
        <taxon>Haptophyta</taxon>
        <taxon>Prymnesiophyceae</taxon>
        <taxon>Prymnesiales</taxon>
        <taxon>Chrysochromulinaceae</taxon>
        <taxon>Chrysochromulina</taxon>
    </lineage>
</organism>
<dbReference type="Proteomes" id="UP000037460">
    <property type="component" value="Unassembled WGS sequence"/>
</dbReference>
<dbReference type="InterPro" id="IPR050923">
    <property type="entry name" value="Cell_Proc_Reg/RNA_Proc"/>
</dbReference>
<feature type="domain" description="FHA" evidence="2">
    <location>
        <begin position="37"/>
        <end position="100"/>
    </location>
</feature>
<dbReference type="InterPro" id="IPR000253">
    <property type="entry name" value="FHA_dom"/>
</dbReference>
<dbReference type="AlphaFoldDB" id="A0A0M0K6V4"/>
<evidence type="ECO:0000256" key="1">
    <source>
        <dbReference type="SAM" id="MobiDB-lite"/>
    </source>
</evidence>
<evidence type="ECO:0000259" key="2">
    <source>
        <dbReference type="PROSITE" id="PS50006"/>
    </source>
</evidence>
<evidence type="ECO:0000313" key="3">
    <source>
        <dbReference type="EMBL" id="KOO34123.1"/>
    </source>
</evidence>
<feature type="compositionally biased region" description="Polar residues" evidence="1">
    <location>
        <begin position="217"/>
        <end position="226"/>
    </location>
</feature>
<dbReference type="PANTHER" id="PTHR23308">
    <property type="entry name" value="NUCLEAR INHIBITOR OF PROTEIN PHOSPHATASE-1"/>
    <property type="match status" value="1"/>
</dbReference>
<dbReference type="SMART" id="SM00240">
    <property type="entry name" value="FHA"/>
    <property type="match status" value="1"/>
</dbReference>
<sequence length="505" mass="51982">MAKAPTDEAALHFLSDLELLDTATPDARLCLQFGHKYAVGRRPEVPPAGATAVYVRTSVASRMHLLVSQHPTDLWLQGTPVWGVTDLGSMNGTWINGYRLPAHTWRELRHDDVINIGEKSALRWRVEQPLQPPAASHAAAAGAAAAAEAAPAPAASAPGAALIHASAYTADAYTADAYAVQTDDDGDEDAVLLLDAPPPAGFPPASFGDAPGGTPAMPTTGSAGRSAVTSRTSDELLADLAKSLGAVVGFPPGALHHSPAAAPPDGGASTSAAAPATATTVRVFGLGLPESLGVLFIKKNLATTRPETLRKQLLHDLKEVIELVYPHGFLFLVGGAPLYAAQEKKLSSILVLLHPPDNVLHLRSDPLGVASAQQHLLAQQQFTAHLQAGVFGGTLDDPTVPLPAGSHGAMAAAIELPAAHETAGGAHDGGAPDDLDSDAVAELHAQEVLAADGAHDSAHAHAPSWAPSATSAGAVWALKKRGRPAFEDAHDGASVKSNKSVQELD</sequence>
<dbReference type="OrthoDB" id="687730at2759"/>
<feature type="region of interest" description="Disordered" evidence="1">
    <location>
        <begin position="202"/>
        <end position="226"/>
    </location>
</feature>
<dbReference type="InterPro" id="IPR008984">
    <property type="entry name" value="SMAD_FHA_dom_sf"/>
</dbReference>
<feature type="region of interest" description="Disordered" evidence="1">
    <location>
        <begin position="485"/>
        <end position="505"/>
    </location>
</feature>
<keyword evidence="4" id="KW-1185">Reference proteome</keyword>
<dbReference type="Gene3D" id="2.60.200.20">
    <property type="match status" value="1"/>
</dbReference>
<gene>
    <name evidence="3" type="ORF">Ctob_014679</name>
</gene>
<dbReference type="CDD" id="cd00060">
    <property type="entry name" value="FHA"/>
    <property type="match status" value="1"/>
</dbReference>
<protein>
    <recommendedName>
        <fullName evidence="2">FHA domain-containing protein</fullName>
    </recommendedName>
</protein>
<feature type="compositionally biased region" description="Low complexity" evidence="1">
    <location>
        <begin position="203"/>
        <end position="213"/>
    </location>
</feature>
<dbReference type="EMBL" id="JWZX01001321">
    <property type="protein sequence ID" value="KOO34123.1"/>
    <property type="molecule type" value="Genomic_DNA"/>
</dbReference>
<evidence type="ECO:0000313" key="4">
    <source>
        <dbReference type="Proteomes" id="UP000037460"/>
    </source>
</evidence>